<dbReference type="EMBL" id="KZ857392">
    <property type="protein sequence ID" value="RDX51988.1"/>
    <property type="molecule type" value="Genomic_DNA"/>
</dbReference>
<dbReference type="STRING" id="139420.A0A371DHJ5"/>
<evidence type="ECO:0000313" key="2">
    <source>
        <dbReference type="EMBL" id="RDX51988.1"/>
    </source>
</evidence>
<sequence>MAAQEEQLLELLLTLKRTTPGEARTILNSQPPQIAHALMTMMVNINAVKMEVVQEILAKYGAAPGPSGAAQPPALVPPPLAVQQPPSAIPPHMQAQVPSRGGTPTFSQPGPQGGYPPPGYQGGPPGFGGPPGLGRGYGTPPPGPSQVPGFAPSHAPQQPQQPPSIPGMGLPGLAHGPPQAQPPPHMQLPHASQPPPVPGPAPAVPVLPPALAALPEDQKALIMRVVAMSREEVYQMPPADRENIIKLRTTLNLPV</sequence>
<feature type="compositionally biased region" description="Pro residues" evidence="1">
    <location>
        <begin position="179"/>
        <end position="199"/>
    </location>
</feature>
<dbReference type="AlphaFoldDB" id="A0A371DHJ5"/>
<gene>
    <name evidence="2" type="ORF">OH76DRAFT_1400893</name>
</gene>
<feature type="compositionally biased region" description="Gly residues" evidence="1">
    <location>
        <begin position="120"/>
        <end position="137"/>
    </location>
</feature>
<dbReference type="Gene3D" id="1.10.20.70">
    <property type="entry name" value="Transcription termination and cleavage factor, C-terminal domain"/>
    <property type="match status" value="1"/>
</dbReference>
<feature type="region of interest" description="Disordered" evidence="1">
    <location>
        <begin position="65"/>
        <end position="199"/>
    </location>
</feature>
<proteinExistence type="predicted"/>
<evidence type="ECO:0000256" key="1">
    <source>
        <dbReference type="SAM" id="MobiDB-lite"/>
    </source>
</evidence>
<dbReference type="Proteomes" id="UP000256964">
    <property type="component" value="Unassembled WGS sequence"/>
</dbReference>
<evidence type="ECO:0008006" key="4">
    <source>
        <dbReference type="Google" id="ProtNLM"/>
    </source>
</evidence>
<name>A0A371DHJ5_9APHY</name>
<evidence type="ECO:0000313" key="3">
    <source>
        <dbReference type="Proteomes" id="UP000256964"/>
    </source>
</evidence>
<protein>
    <recommendedName>
        <fullName evidence="4">Cleavage stimulation factor subunit 2 hinge domain-containing protein</fullName>
    </recommendedName>
</protein>
<dbReference type="InterPro" id="IPR038192">
    <property type="entry name" value="CSTF_C_sf"/>
</dbReference>
<keyword evidence="3" id="KW-1185">Reference proteome</keyword>
<reference evidence="2 3" key="1">
    <citation type="journal article" date="2018" name="Biotechnol. Biofuels">
        <title>Integrative visual omics of the white-rot fungus Polyporus brumalis exposes the biotechnological potential of its oxidative enzymes for delignifying raw plant biomass.</title>
        <authorList>
            <person name="Miyauchi S."/>
            <person name="Rancon A."/>
            <person name="Drula E."/>
            <person name="Hage H."/>
            <person name="Chaduli D."/>
            <person name="Favel A."/>
            <person name="Grisel S."/>
            <person name="Henrissat B."/>
            <person name="Herpoel-Gimbert I."/>
            <person name="Ruiz-Duenas F.J."/>
            <person name="Chevret D."/>
            <person name="Hainaut M."/>
            <person name="Lin J."/>
            <person name="Wang M."/>
            <person name="Pangilinan J."/>
            <person name="Lipzen A."/>
            <person name="Lesage-Meessen L."/>
            <person name="Navarro D."/>
            <person name="Riley R."/>
            <person name="Grigoriev I.V."/>
            <person name="Zhou S."/>
            <person name="Raouche S."/>
            <person name="Rosso M.N."/>
        </authorList>
    </citation>
    <scope>NUCLEOTIDE SEQUENCE [LARGE SCALE GENOMIC DNA]</scope>
    <source>
        <strain evidence="2 3">BRFM 1820</strain>
    </source>
</reference>
<organism evidence="2 3">
    <name type="scientific">Lentinus brumalis</name>
    <dbReference type="NCBI Taxonomy" id="2498619"/>
    <lineage>
        <taxon>Eukaryota</taxon>
        <taxon>Fungi</taxon>
        <taxon>Dikarya</taxon>
        <taxon>Basidiomycota</taxon>
        <taxon>Agaricomycotina</taxon>
        <taxon>Agaricomycetes</taxon>
        <taxon>Polyporales</taxon>
        <taxon>Polyporaceae</taxon>
        <taxon>Lentinus</taxon>
    </lineage>
</organism>
<dbReference type="OrthoDB" id="272703at2759"/>
<accession>A0A371DHJ5</accession>